<feature type="domain" description="Helix-turn-helix conjugative transposon-like" evidence="1">
    <location>
        <begin position="6"/>
        <end position="60"/>
    </location>
</feature>
<dbReference type="GO" id="GO:0006352">
    <property type="term" value="P:DNA-templated transcription initiation"/>
    <property type="evidence" value="ECO:0007669"/>
    <property type="project" value="InterPro"/>
</dbReference>
<proteinExistence type="predicted"/>
<dbReference type="InterPro" id="IPR024760">
    <property type="entry name" value="HTH_dom_conjug_TS-like"/>
</dbReference>
<dbReference type="AlphaFoldDB" id="A0A1M4UR89"/>
<dbReference type="GO" id="GO:0003700">
    <property type="term" value="F:DNA-binding transcription factor activity"/>
    <property type="evidence" value="ECO:0007669"/>
    <property type="project" value="InterPro"/>
</dbReference>
<gene>
    <name evidence="2" type="ORF">SAMN02745249_00738</name>
</gene>
<dbReference type="RefSeq" id="WP_002372173.1">
    <property type="nucleotide sequence ID" value="NZ_FQUF01000009.1"/>
</dbReference>
<dbReference type="OrthoDB" id="1856222at2"/>
<dbReference type="SUPFAM" id="SSF88946">
    <property type="entry name" value="Sigma2 domain of RNA polymerase sigma factors"/>
    <property type="match status" value="1"/>
</dbReference>
<dbReference type="Proteomes" id="UP000184128">
    <property type="component" value="Unassembled WGS sequence"/>
</dbReference>
<keyword evidence="3" id="KW-1185">Reference proteome</keyword>
<accession>A0A1M4UR89</accession>
<evidence type="ECO:0000259" key="1">
    <source>
        <dbReference type="Pfam" id="PF12645"/>
    </source>
</evidence>
<evidence type="ECO:0000313" key="2">
    <source>
        <dbReference type="EMBL" id="SHE59178.1"/>
    </source>
</evidence>
<dbReference type="STRING" id="1121025.SAMN02745249_00738"/>
<dbReference type="EMBL" id="FQUF01000009">
    <property type="protein sequence ID" value="SHE59178.1"/>
    <property type="molecule type" value="Genomic_DNA"/>
</dbReference>
<protein>
    <submittedName>
        <fullName evidence="2">Helix-turn-helix domain-containing protein</fullName>
    </submittedName>
</protein>
<organism evidence="2 3">
    <name type="scientific">Atopostipes suicloacalis DSM 15692</name>
    <dbReference type="NCBI Taxonomy" id="1121025"/>
    <lineage>
        <taxon>Bacteria</taxon>
        <taxon>Bacillati</taxon>
        <taxon>Bacillota</taxon>
        <taxon>Bacilli</taxon>
        <taxon>Lactobacillales</taxon>
        <taxon>Carnobacteriaceae</taxon>
        <taxon>Atopostipes</taxon>
    </lineage>
</organism>
<reference evidence="2 3" key="1">
    <citation type="submission" date="2016-11" db="EMBL/GenBank/DDBJ databases">
        <authorList>
            <person name="Jaros S."/>
            <person name="Januszkiewicz K."/>
            <person name="Wedrychowicz H."/>
        </authorList>
    </citation>
    <scope>NUCLEOTIDE SEQUENCE [LARGE SCALE GENOMIC DNA]</scope>
    <source>
        <strain evidence="2 3">DSM 15692</strain>
    </source>
</reference>
<name>A0A1M4UR89_9LACT</name>
<evidence type="ECO:0000313" key="3">
    <source>
        <dbReference type="Proteomes" id="UP000184128"/>
    </source>
</evidence>
<dbReference type="InterPro" id="IPR013325">
    <property type="entry name" value="RNA_pol_sigma_r2"/>
</dbReference>
<dbReference type="Pfam" id="PF12645">
    <property type="entry name" value="HTH_16"/>
    <property type="match status" value="1"/>
</dbReference>
<dbReference type="GeneID" id="98566778"/>
<sequence>MKNFLPLIEQAKKGDEQAMELLLKDFKPLLIKEASRQGYLDEDCFQNLTETFIKIVRNFDPEKYLG</sequence>